<name>A0A191ZV42_9RALS</name>
<proteinExistence type="predicted"/>
<gene>
    <name evidence="1" type="ORF">A9Y76_05590</name>
</gene>
<evidence type="ECO:0000313" key="2">
    <source>
        <dbReference type="Proteomes" id="UP000078572"/>
    </source>
</evidence>
<dbReference type="GeneID" id="61525489"/>
<accession>A0A191ZV42</accession>
<dbReference type="Proteomes" id="UP000078572">
    <property type="component" value="Chromosome 1"/>
</dbReference>
<evidence type="ECO:0000313" key="1">
    <source>
        <dbReference type="EMBL" id="ANJ71969.1"/>
    </source>
</evidence>
<keyword evidence="2" id="KW-1185">Reference proteome</keyword>
<dbReference type="RefSeq" id="WP_064802596.1">
    <property type="nucleotide sequence ID" value="NZ_CP016022.1"/>
</dbReference>
<sequence length="86" mass="9759">MKNRHVYLSGALEAQSFLHWIQADARANQRFEPTRLRSQINSVTLAQPPAFRAGFIDAIGAFIALTLEGVSPNPQQWDVRRVLDQR</sequence>
<dbReference type="EMBL" id="CP016022">
    <property type="protein sequence ID" value="ANJ71969.1"/>
    <property type="molecule type" value="Genomic_DNA"/>
</dbReference>
<reference evidence="2" key="1">
    <citation type="submission" date="2016-06" db="EMBL/GenBank/DDBJ databases">
        <authorList>
            <person name="Xu Y."/>
            <person name="Nagy A."/>
            <person name="Yan X."/>
            <person name="Kim S.W."/>
            <person name="Haley B."/>
            <person name="Liu N.T."/>
            <person name="Nou X."/>
        </authorList>
    </citation>
    <scope>NUCLEOTIDE SEQUENCE [LARGE SCALE GENOMIC DNA]</scope>
    <source>
        <strain evidence="2">ATCC 49129</strain>
    </source>
</reference>
<protein>
    <submittedName>
        <fullName evidence="1">Uncharacterized protein</fullName>
    </submittedName>
</protein>
<dbReference type="AlphaFoldDB" id="A0A191ZV42"/>
<organism evidence="1 2">
    <name type="scientific">Ralstonia insidiosa</name>
    <dbReference type="NCBI Taxonomy" id="190721"/>
    <lineage>
        <taxon>Bacteria</taxon>
        <taxon>Pseudomonadati</taxon>
        <taxon>Pseudomonadota</taxon>
        <taxon>Betaproteobacteria</taxon>
        <taxon>Burkholderiales</taxon>
        <taxon>Burkholderiaceae</taxon>
        <taxon>Ralstonia</taxon>
    </lineage>
</organism>